<dbReference type="Gene3D" id="2.60.40.1120">
    <property type="entry name" value="Carboxypeptidase-like, regulatory domain"/>
    <property type="match status" value="1"/>
</dbReference>
<feature type="domain" description="TonB-dependent receptor plug" evidence="5">
    <location>
        <begin position="141"/>
        <end position="251"/>
    </location>
</feature>
<evidence type="ECO:0000256" key="2">
    <source>
        <dbReference type="RuleBase" id="RU003357"/>
    </source>
</evidence>
<feature type="chain" id="PRO_5045337998" evidence="3">
    <location>
        <begin position="34"/>
        <end position="1159"/>
    </location>
</feature>
<keyword evidence="1" id="KW-1134">Transmembrane beta strand</keyword>
<protein>
    <submittedName>
        <fullName evidence="6">SusC/RagA family TonB-linked outer membrane protein</fullName>
    </submittedName>
</protein>
<comment type="similarity">
    <text evidence="1 2">Belongs to the TonB-dependent receptor family.</text>
</comment>
<dbReference type="Pfam" id="PF13715">
    <property type="entry name" value="CarbopepD_reg_2"/>
    <property type="match status" value="1"/>
</dbReference>
<dbReference type="PROSITE" id="PS52016">
    <property type="entry name" value="TONB_DEPENDENT_REC_3"/>
    <property type="match status" value="1"/>
</dbReference>
<dbReference type="InterPro" id="IPR023996">
    <property type="entry name" value="TonB-dep_OMP_SusC/RagA"/>
</dbReference>
<proteinExistence type="inferred from homology"/>
<keyword evidence="1" id="KW-0998">Cell outer membrane</keyword>
<gene>
    <name evidence="6" type="ORF">ACFO6W_24390</name>
</gene>
<dbReference type="Proteomes" id="UP001596023">
    <property type="component" value="Unassembled WGS sequence"/>
</dbReference>
<dbReference type="InterPro" id="IPR012910">
    <property type="entry name" value="Plug_dom"/>
</dbReference>
<evidence type="ECO:0000313" key="6">
    <source>
        <dbReference type="EMBL" id="MFC4676825.1"/>
    </source>
</evidence>
<dbReference type="InterPro" id="IPR037066">
    <property type="entry name" value="Plug_dom_sf"/>
</dbReference>
<accession>A0ABV9L2S1</accession>
<dbReference type="InterPro" id="IPR000531">
    <property type="entry name" value="Beta-barrel_TonB"/>
</dbReference>
<keyword evidence="1" id="KW-0813">Transport</keyword>
<dbReference type="InterPro" id="IPR039426">
    <property type="entry name" value="TonB-dep_rcpt-like"/>
</dbReference>
<feature type="domain" description="TonB-dependent receptor-like beta-barrel" evidence="4">
    <location>
        <begin position="442"/>
        <end position="1023"/>
    </location>
</feature>
<dbReference type="NCBIfam" id="TIGR04057">
    <property type="entry name" value="SusC_RagA_signa"/>
    <property type="match status" value="1"/>
</dbReference>
<dbReference type="EMBL" id="JBHSGN010000160">
    <property type="protein sequence ID" value="MFC4676825.1"/>
    <property type="molecule type" value="Genomic_DNA"/>
</dbReference>
<keyword evidence="3" id="KW-0732">Signal</keyword>
<keyword evidence="2" id="KW-0798">TonB box</keyword>
<dbReference type="NCBIfam" id="TIGR04056">
    <property type="entry name" value="OMP_RagA_SusC"/>
    <property type="match status" value="1"/>
</dbReference>
<dbReference type="SUPFAM" id="SSF49464">
    <property type="entry name" value="Carboxypeptidase regulatory domain-like"/>
    <property type="match status" value="1"/>
</dbReference>
<evidence type="ECO:0000256" key="1">
    <source>
        <dbReference type="PROSITE-ProRule" id="PRU01360"/>
    </source>
</evidence>
<feature type="signal peptide" evidence="3">
    <location>
        <begin position="1"/>
        <end position="33"/>
    </location>
</feature>
<evidence type="ECO:0000313" key="7">
    <source>
        <dbReference type="Proteomes" id="UP001596023"/>
    </source>
</evidence>
<dbReference type="RefSeq" id="WP_380001430.1">
    <property type="nucleotide sequence ID" value="NZ_JBHSGN010000160.1"/>
</dbReference>
<dbReference type="SUPFAM" id="SSF56935">
    <property type="entry name" value="Porins"/>
    <property type="match status" value="1"/>
</dbReference>
<dbReference type="Gene3D" id="2.170.130.10">
    <property type="entry name" value="TonB-dependent receptor, plug domain"/>
    <property type="match status" value="1"/>
</dbReference>
<evidence type="ECO:0000259" key="4">
    <source>
        <dbReference type="Pfam" id="PF00593"/>
    </source>
</evidence>
<sequence>MNNSKKSRKMLSKKILCLLAIGLVFSSLGNSYASDTSTLLKDITEQQQAKITVQGKVIDAKGEPLIGVSVVVKGTTQGTLTDIDGNYSISVASTDVVVFTYVGYKSESRTVGNNKTINITLQEDSQMMSEVVVVGYGTQRKENLTGAVSSVDVGKTLDSRPIADVGRSLQGSVPGLSIVIPSGEVGSDPVFRIRGQIASINSTASSSPLILLDNVEIPSISLVNPDDIESISVLKDAAASSIYGAKAALGVILITTKKGAQTDKVTVQYSNNFSWSKVAKDIDMATLDGLEYAMLAIERVGTDMTGAFWKLDRASYEKSKAWVAKYGNSVDPNDPILYGRDWYVNGANKMGVRMYNPYDYMIEEWTPTQTHNLSINGMSGKVNYNIGLGYFDQKGLMKTAKKDEFQRYNATAKISSEINKYITVRSGFLFSQRTKYYPYITNSTTADPWLYLYRWGPLQPFGTENGNLVRSPASEAAQANTASQQTNYMNVNLGATLNFTKDWNLEFDYTFANNEYLQDRPGTRYTAADSWSAAIPRTDENGNQIYVNENGDIVPAGTTGAMQAYQLPVSTYTSKGANPDHIYRESENKQQHTFNLYSTYNLNLADFHQFKFMAGLNAVKSKTKSHWAQKTELLDITNPQFDMATGTQTSGGKTYWESQAGFFGRVNYAFQQKYLLEGNLRYDGTSKFPTDLKWRWFPSFSAGWRVSEEAFMEWAKPTLNSLKFRGSWGVIGDQSVSSGLYMPTLAYSTSTWLDGTTKFPYYGTPLPVDRYITWQDFETLDFGVDVVVFNGLNITFDWYQRYTRNMITPGLTLPYTFGAPAPVGNYGELRTRGWEITLDYNHRFANGLSVNAMFTLSDAETYITGYDESAIKGTAADSYWKGKRYGDIWGYKTDRLYQADDFEYNPDGSFQTIIVDGKTMNKLKGDNPVYQPFVQNSANFRFGPGDVKYKDLDGDGKITNGSNTADEPGDLAVIGNTTPRYNYGFRLGADYKGFDVQLFFQGVGKRDIWGDGALAIPGYNVSDGAMSQAIAGDFWREDRMDAFYPRPYNIGAVAGGSTASNNTHVQDRYLLNMAYLRLKNVTFGYSLPPNIIRKAYLTKARVYMSMENIYTWDQLRGLPIDPEVINGYSMYNASNYNSGRTGVGAPMFKNVSFGVQLTF</sequence>
<organism evidence="6 7">
    <name type="scientific">Dysgonomonas termitidis</name>
    <dbReference type="NCBI Taxonomy" id="1516126"/>
    <lineage>
        <taxon>Bacteria</taxon>
        <taxon>Pseudomonadati</taxon>
        <taxon>Bacteroidota</taxon>
        <taxon>Bacteroidia</taxon>
        <taxon>Bacteroidales</taxon>
        <taxon>Dysgonomonadaceae</taxon>
        <taxon>Dysgonomonas</taxon>
    </lineage>
</organism>
<dbReference type="InterPro" id="IPR008969">
    <property type="entry name" value="CarboxyPept-like_regulatory"/>
</dbReference>
<dbReference type="InterPro" id="IPR023997">
    <property type="entry name" value="TonB-dep_OMP_SusC/RagA_CS"/>
</dbReference>
<dbReference type="Pfam" id="PF00593">
    <property type="entry name" value="TonB_dep_Rec_b-barrel"/>
    <property type="match status" value="1"/>
</dbReference>
<comment type="caution">
    <text evidence="6">The sequence shown here is derived from an EMBL/GenBank/DDBJ whole genome shotgun (WGS) entry which is preliminary data.</text>
</comment>
<comment type="subcellular location">
    <subcellularLocation>
        <location evidence="1">Cell outer membrane</location>
        <topology evidence="1">Multi-pass membrane protein</topology>
    </subcellularLocation>
</comment>
<evidence type="ECO:0000259" key="5">
    <source>
        <dbReference type="Pfam" id="PF07715"/>
    </source>
</evidence>
<name>A0ABV9L2S1_9BACT</name>
<dbReference type="Pfam" id="PF07715">
    <property type="entry name" value="Plug"/>
    <property type="match status" value="1"/>
</dbReference>
<keyword evidence="1 2" id="KW-0472">Membrane</keyword>
<reference evidence="7" key="1">
    <citation type="journal article" date="2019" name="Int. J. Syst. Evol. Microbiol.">
        <title>The Global Catalogue of Microorganisms (GCM) 10K type strain sequencing project: providing services to taxonomists for standard genome sequencing and annotation.</title>
        <authorList>
            <consortium name="The Broad Institute Genomics Platform"/>
            <consortium name="The Broad Institute Genome Sequencing Center for Infectious Disease"/>
            <person name="Wu L."/>
            <person name="Ma J."/>
        </authorList>
    </citation>
    <scope>NUCLEOTIDE SEQUENCE [LARGE SCALE GENOMIC DNA]</scope>
    <source>
        <strain evidence="7">CCUG 66188</strain>
    </source>
</reference>
<evidence type="ECO:0000256" key="3">
    <source>
        <dbReference type="SAM" id="SignalP"/>
    </source>
</evidence>
<keyword evidence="1" id="KW-0812">Transmembrane</keyword>
<keyword evidence="7" id="KW-1185">Reference proteome</keyword>